<protein>
    <recommendedName>
        <fullName evidence="6">Lysophospholipase</fullName>
        <ecNumber evidence="6">3.1.1.5</ecNumber>
    </recommendedName>
</protein>
<proteinExistence type="inferred from homology"/>
<dbReference type="GO" id="GO:0004623">
    <property type="term" value="F:phospholipase A2 activity"/>
    <property type="evidence" value="ECO:0007669"/>
    <property type="project" value="TreeGrafter"/>
</dbReference>
<dbReference type="GO" id="GO:0046475">
    <property type="term" value="P:glycerophospholipid catabolic process"/>
    <property type="evidence" value="ECO:0007669"/>
    <property type="project" value="TreeGrafter"/>
</dbReference>
<evidence type="ECO:0000256" key="1">
    <source>
        <dbReference type="ARBA" id="ARBA00008780"/>
    </source>
</evidence>
<dbReference type="EC" id="3.1.1.5" evidence="6"/>
<dbReference type="PROSITE" id="PS51210">
    <property type="entry name" value="PLA2C"/>
    <property type="match status" value="1"/>
</dbReference>
<feature type="domain" description="PLA2c" evidence="7">
    <location>
        <begin position="1"/>
        <end position="618"/>
    </location>
</feature>
<evidence type="ECO:0000313" key="8">
    <source>
        <dbReference type="EMBL" id="CAR30524.1"/>
    </source>
</evidence>
<dbReference type="AlphaFoldDB" id="C5E3B3"/>
<dbReference type="GO" id="GO:0005886">
    <property type="term" value="C:plasma membrane"/>
    <property type="evidence" value="ECO:0007669"/>
    <property type="project" value="TreeGrafter"/>
</dbReference>
<evidence type="ECO:0000256" key="2">
    <source>
        <dbReference type="ARBA" id="ARBA00022801"/>
    </source>
</evidence>
<dbReference type="RefSeq" id="XP_002556386.1">
    <property type="nucleotide sequence ID" value="XM_002556340.1"/>
</dbReference>
<dbReference type="GO" id="GO:0005576">
    <property type="term" value="C:extracellular region"/>
    <property type="evidence" value="ECO:0007669"/>
    <property type="project" value="TreeGrafter"/>
</dbReference>
<dbReference type="FunCoup" id="C5E3B3">
    <property type="interactions" value="35"/>
</dbReference>
<comment type="catalytic activity">
    <reaction evidence="6">
        <text>a 1-acyl-sn-glycero-3-phosphocholine + H2O = sn-glycerol 3-phosphocholine + a fatty acid + H(+)</text>
        <dbReference type="Rhea" id="RHEA:15177"/>
        <dbReference type="ChEBI" id="CHEBI:15377"/>
        <dbReference type="ChEBI" id="CHEBI:15378"/>
        <dbReference type="ChEBI" id="CHEBI:16870"/>
        <dbReference type="ChEBI" id="CHEBI:28868"/>
        <dbReference type="ChEBI" id="CHEBI:58168"/>
        <dbReference type="EC" id="3.1.1.5"/>
    </reaction>
</comment>
<keyword evidence="4 5" id="KW-0443">Lipid metabolism</keyword>
<dbReference type="Pfam" id="PF01735">
    <property type="entry name" value="PLA2_B"/>
    <property type="match status" value="2"/>
</dbReference>
<keyword evidence="2 5" id="KW-0378">Hydrolase</keyword>
<keyword evidence="3 5" id="KW-0442">Lipid degradation</keyword>
<evidence type="ECO:0000256" key="5">
    <source>
        <dbReference type="PROSITE-ProRule" id="PRU00555"/>
    </source>
</evidence>
<dbReference type="Gene3D" id="3.40.1090.10">
    <property type="entry name" value="Cytosolic phospholipase A2 catalytic domain"/>
    <property type="match status" value="1"/>
</dbReference>
<dbReference type="SUPFAM" id="SSF52151">
    <property type="entry name" value="FabD/lysophospholipase-like"/>
    <property type="match status" value="1"/>
</dbReference>
<dbReference type="PANTHER" id="PTHR10728:SF56">
    <property type="entry name" value="MEIOTIC PHOSPHOLIPASE SPO1-RELATED"/>
    <property type="match status" value="1"/>
</dbReference>
<evidence type="ECO:0000256" key="3">
    <source>
        <dbReference type="ARBA" id="ARBA00022963"/>
    </source>
</evidence>
<dbReference type="InterPro" id="IPR016035">
    <property type="entry name" value="Acyl_Trfase/lysoPLipase"/>
</dbReference>
<evidence type="ECO:0000313" key="9">
    <source>
        <dbReference type="Proteomes" id="UP000002036"/>
    </source>
</evidence>
<accession>C5E3B3</accession>
<dbReference type="InParanoid" id="C5E3B3"/>
<name>C5E3B3_LACTC</name>
<dbReference type="GO" id="GO:0005783">
    <property type="term" value="C:endoplasmic reticulum"/>
    <property type="evidence" value="ECO:0007669"/>
    <property type="project" value="TreeGrafter"/>
</dbReference>
<sequence length="618" mass="68919">MRGKLEVFMRSLNVRAADVENLVNISHQQINMGLAVSGGGYRSMLTGSGFLLGMQEYGLVDCLNYITGVSGGSWILAKLISNGFDFDSLGQWELERSLLEGVPDLDIPDGNVATMLETNNLSEIFKADKWFYDKLTQASGLWKRNADPQPLDIFEQFYSELEQYTQLQPLGRLESRNPKPLSRITKAVARLFSSGGGKEEQVNKLLNASNEFRQVVQTYVALHLKVKSKKFEGFPLSFTDYWGHALIGAIAPSSEAKSVSSLLDQSPAFQNFKTPLPIFVANCKNKDLENAVFEFTPFEFGSWNSLGLFVKLRFLGSKIVAGQALKCFTGFDEVGFLAATSSSLFNNVLVYVWHLVAPSMDMRMAVRAIFSAFNLHGIKAEIEASNGGKEFSHPEYAIYQPNPFFGYPGKNNILAEQDQLYLVDGGEDGENIPIGPLLIEQRRLDVIFALDSSSDMGSFPNGSMLRNFYENHEIKSSSSSGPFNLLPYIPPSGEFVNEGLLSRPVAFGCHLESFPELYGRNQGNLSAVPLPPIIIYHANSEHSFPSNMSTFKLRYTADEVQKMIQNGKDIFNFDSSPKYKRCLACIISKRSYDRATIDSEEAPLPFFCEVCFSEYCYN</sequence>
<dbReference type="EMBL" id="CU928180">
    <property type="protein sequence ID" value="CAR30524.1"/>
    <property type="molecule type" value="Genomic_DNA"/>
</dbReference>
<dbReference type="GO" id="GO:0004622">
    <property type="term" value="F:phosphatidylcholine lysophospholipase activity"/>
    <property type="evidence" value="ECO:0007669"/>
    <property type="project" value="UniProtKB-EC"/>
</dbReference>
<evidence type="ECO:0000259" key="7">
    <source>
        <dbReference type="PROSITE" id="PS51210"/>
    </source>
</evidence>
<dbReference type="SMART" id="SM00022">
    <property type="entry name" value="PLAc"/>
    <property type="match status" value="1"/>
</dbReference>
<comment type="similarity">
    <text evidence="1 6">Belongs to the lysophospholipase family.</text>
</comment>
<reference evidence="8 9" key="1">
    <citation type="journal article" date="2009" name="Genome Res.">
        <title>Comparative genomics of protoploid Saccharomycetaceae.</title>
        <authorList>
            <consortium name="The Genolevures Consortium"/>
            <person name="Souciet J.-L."/>
            <person name="Dujon B."/>
            <person name="Gaillardin C."/>
            <person name="Johnston M."/>
            <person name="Baret P.V."/>
            <person name="Cliften P."/>
            <person name="Sherman D.J."/>
            <person name="Weissenbach J."/>
            <person name="Westhof E."/>
            <person name="Wincker P."/>
            <person name="Jubin C."/>
            <person name="Poulain J."/>
            <person name="Barbe V."/>
            <person name="Segurens B."/>
            <person name="Artiguenave F."/>
            <person name="Anthouard V."/>
            <person name="Vacherie B."/>
            <person name="Val M.-E."/>
            <person name="Fulton R.S."/>
            <person name="Minx P."/>
            <person name="Wilson R."/>
            <person name="Durrens P."/>
            <person name="Jean G."/>
            <person name="Marck C."/>
            <person name="Martin T."/>
            <person name="Nikolski M."/>
            <person name="Rolland T."/>
            <person name="Seret M.-L."/>
            <person name="Casaregola S."/>
            <person name="Despons L."/>
            <person name="Fairhead C."/>
            <person name="Fischer G."/>
            <person name="Lafontaine I."/>
            <person name="Leh V."/>
            <person name="Lemaire M."/>
            <person name="de Montigny J."/>
            <person name="Neuveglise C."/>
            <person name="Thierry A."/>
            <person name="Blanc-Lenfle I."/>
            <person name="Bleykasten C."/>
            <person name="Diffels J."/>
            <person name="Fritsch E."/>
            <person name="Frangeul L."/>
            <person name="Goeffon A."/>
            <person name="Jauniaux N."/>
            <person name="Kachouri-Lafond R."/>
            <person name="Payen C."/>
            <person name="Potier S."/>
            <person name="Pribylova L."/>
            <person name="Ozanne C."/>
            <person name="Richard G.-F."/>
            <person name="Sacerdot C."/>
            <person name="Straub M.-L."/>
            <person name="Talla E."/>
        </authorList>
    </citation>
    <scope>NUCLEOTIDE SEQUENCE [LARGE SCALE GENOMIC DNA]</scope>
    <source>
        <strain evidence="9">ATCC 56472 / CBS 6340 / NRRL Y-8284</strain>
    </source>
</reference>
<evidence type="ECO:0000256" key="6">
    <source>
        <dbReference type="RuleBase" id="RU362103"/>
    </source>
</evidence>
<dbReference type="eggNOG" id="KOG1325">
    <property type="taxonomic scope" value="Eukaryota"/>
</dbReference>
<dbReference type="GeneID" id="8294722"/>
<dbReference type="PANTHER" id="PTHR10728">
    <property type="entry name" value="CYTOSOLIC PHOSPHOLIPASE A2"/>
    <property type="match status" value="1"/>
</dbReference>
<dbReference type="Proteomes" id="UP000002036">
    <property type="component" value="Chromosome H"/>
</dbReference>
<dbReference type="KEGG" id="lth:KLTH0H11924g"/>
<dbReference type="InterPro" id="IPR002642">
    <property type="entry name" value="LysoPLipase_cat_dom"/>
</dbReference>
<dbReference type="OMA" id="FIANCRN"/>
<keyword evidence="9" id="KW-1185">Reference proteome</keyword>
<dbReference type="HOGENOM" id="CLU_014602_2_0_1"/>
<gene>
    <name evidence="8" type="ordered locus">KLTH0H11924g</name>
</gene>
<organism evidence="8 9">
    <name type="scientific">Lachancea thermotolerans (strain ATCC 56472 / CBS 6340 / NRRL Y-8284)</name>
    <name type="common">Yeast</name>
    <name type="synonym">Kluyveromyces thermotolerans</name>
    <dbReference type="NCBI Taxonomy" id="559295"/>
    <lineage>
        <taxon>Eukaryota</taxon>
        <taxon>Fungi</taxon>
        <taxon>Dikarya</taxon>
        <taxon>Ascomycota</taxon>
        <taxon>Saccharomycotina</taxon>
        <taxon>Saccharomycetes</taxon>
        <taxon>Saccharomycetales</taxon>
        <taxon>Saccharomycetaceae</taxon>
        <taxon>Lachancea</taxon>
    </lineage>
</organism>
<dbReference type="OrthoDB" id="4084751at2759"/>
<evidence type="ECO:0000256" key="4">
    <source>
        <dbReference type="ARBA" id="ARBA00023098"/>
    </source>
</evidence>
<dbReference type="GO" id="GO:0005829">
    <property type="term" value="C:cytosol"/>
    <property type="evidence" value="ECO:0007669"/>
    <property type="project" value="TreeGrafter"/>
</dbReference>